<dbReference type="Gene3D" id="3.30.565.10">
    <property type="entry name" value="Histidine kinase-like ATPase, C-terminal domain"/>
    <property type="match status" value="1"/>
</dbReference>
<organism evidence="11 12">
    <name type="scientific">Paenibacillus tianjinensis</name>
    <dbReference type="NCBI Taxonomy" id="2810347"/>
    <lineage>
        <taxon>Bacteria</taxon>
        <taxon>Bacillati</taxon>
        <taxon>Bacillota</taxon>
        <taxon>Bacilli</taxon>
        <taxon>Bacillales</taxon>
        <taxon>Paenibacillaceae</taxon>
        <taxon>Paenibacillus</taxon>
    </lineage>
</organism>
<dbReference type="Gene3D" id="3.30.450.20">
    <property type="entry name" value="PAS domain"/>
    <property type="match status" value="1"/>
</dbReference>
<evidence type="ECO:0000259" key="10">
    <source>
        <dbReference type="PROSITE" id="PS50885"/>
    </source>
</evidence>
<keyword evidence="2" id="KW-1003">Cell membrane</keyword>
<evidence type="ECO:0000256" key="8">
    <source>
        <dbReference type="ARBA" id="ARBA00023136"/>
    </source>
</evidence>
<dbReference type="InterPro" id="IPR010559">
    <property type="entry name" value="Sig_transdc_His_kin_internal"/>
</dbReference>
<evidence type="ECO:0000313" key="11">
    <source>
        <dbReference type="EMBL" id="QSF45636.1"/>
    </source>
</evidence>
<keyword evidence="3" id="KW-0597">Phosphoprotein</keyword>
<dbReference type="CDD" id="cd12912">
    <property type="entry name" value="PDC2_MCP_like"/>
    <property type="match status" value="1"/>
</dbReference>
<feature type="transmembrane region" description="Helical" evidence="9">
    <location>
        <begin position="304"/>
        <end position="327"/>
    </location>
</feature>
<dbReference type="InterPro" id="IPR050640">
    <property type="entry name" value="Bact_2-comp_sensor_kinase"/>
</dbReference>
<dbReference type="InterPro" id="IPR003594">
    <property type="entry name" value="HATPase_dom"/>
</dbReference>
<dbReference type="Proteomes" id="UP000663452">
    <property type="component" value="Chromosome"/>
</dbReference>
<dbReference type="InterPro" id="IPR033479">
    <property type="entry name" value="dCache_1"/>
</dbReference>
<dbReference type="PROSITE" id="PS50885">
    <property type="entry name" value="HAMP"/>
    <property type="match status" value="1"/>
</dbReference>
<dbReference type="GO" id="GO:0016301">
    <property type="term" value="F:kinase activity"/>
    <property type="evidence" value="ECO:0007669"/>
    <property type="project" value="UniProtKB-KW"/>
</dbReference>
<dbReference type="PANTHER" id="PTHR34220">
    <property type="entry name" value="SENSOR HISTIDINE KINASE YPDA"/>
    <property type="match status" value="1"/>
</dbReference>
<dbReference type="SUPFAM" id="SSF158472">
    <property type="entry name" value="HAMP domain-like"/>
    <property type="match status" value="1"/>
</dbReference>
<dbReference type="SUPFAM" id="SSF55874">
    <property type="entry name" value="ATPase domain of HSP90 chaperone/DNA topoisomerase II/histidine kinase"/>
    <property type="match status" value="1"/>
</dbReference>
<evidence type="ECO:0000256" key="4">
    <source>
        <dbReference type="ARBA" id="ARBA00022679"/>
    </source>
</evidence>
<dbReference type="Pfam" id="PF00672">
    <property type="entry name" value="HAMP"/>
    <property type="match status" value="1"/>
</dbReference>
<feature type="domain" description="HAMP" evidence="10">
    <location>
        <begin position="325"/>
        <end position="377"/>
    </location>
</feature>
<dbReference type="SMART" id="SM00304">
    <property type="entry name" value="HAMP"/>
    <property type="match status" value="1"/>
</dbReference>
<comment type="subcellular location">
    <subcellularLocation>
        <location evidence="1">Cell membrane</location>
        <topology evidence="1">Multi-pass membrane protein</topology>
    </subcellularLocation>
</comment>
<accession>A0ABX7LCH5</accession>
<gene>
    <name evidence="11" type="ORF">JRJ22_02970</name>
</gene>
<dbReference type="InterPro" id="IPR003660">
    <property type="entry name" value="HAMP_dom"/>
</dbReference>
<dbReference type="PANTHER" id="PTHR34220:SF7">
    <property type="entry name" value="SENSOR HISTIDINE KINASE YPDA"/>
    <property type="match status" value="1"/>
</dbReference>
<evidence type="ECO:0000256" key="6">
    <source>
        <dbReference type="ARBA" id="ARBA00022777"/>
    </source>
</evidence>
<sequence>MFHKYRISNRFTTKIILVLLLVILIPTIFTSGSFYWVADSILKKNVRESTLQIAEQTAESLSFILNVGVDASDFISSDPNIQRAAMQVNSSPSYEENWNFQYINTLLNNYVYSNSFIKIVYLLKEEGRGWGSGTFSDSGLKQLRLSDLEWVKEAKRKDGELVWQGLQYDHFSGGGVNTDLVLPVGRVLKDFNTMRNIGLVQVHLDGQSILNTIRQPELGVTGKFFVVDSRGRVMIDSNLEMINQKVNNPDLYQRIVGDDAVEFEFVMNGIPYYGVKQLLSNGWMIVGTVPVDEISGQLERLQTWILLSSAVFSMIAIGIGLFIAGWVTKPVKQLTQSMLHVQQGDLNVRAVIRTSDEIGFLSKQFNIMLHEIGNLMQQVEDEQSEKHHAELRAVMHRVHPHFLYNTLSTLRWLIDSGQNGRASQVLLALNHLLEANMGKSGSMITVEEELDIIRKYLIILELRYEKTFGLNLDVEPGTEKFMIPRMLLQQLVENSIFHGIVPKNAGGRISIRIRMCGGDLEFVVEDDGLGIGDEKLKALNNPGTAIENGEVGIGLRHIYDTLRLYYARNWEWSIVSGFDQGTTVRILLRKFEESASEN</sequence>
<keyword evidence="5 9" id="KW-0812">Transmembrane</keyword>
<proteinExistence type="predicted"/>
<keyword evidence="7 9" id="KW-1133">Transmembrane helix</keyword>
<dbReference type="CDD" id="cd06225">
    <property type="entry name" value="HAMP"/>
    <property type="match status" value="1"/>
</dbReference>
<dbReference type="RefSeq" id="WP_206103168.1">
    <property type="nucleotide sequence ID" value="NZ_CP070969.1"/>
</dbReference>
<evidence type="ECO:0000256" key="5">
    <source>
        <dbReference type="ARBA" id="ARBA00022692"/>
    </source>
</evidence>
<dbReference type="Pfam" id="PF02743">
    <property type="entry name" value="dCache_1"/>
    <property type="match status" value="1"/>
</dbReference>
<reference evidence="11 12" key="1">
    <citation type="submission" date="2021-02" db="EMBL/GenBank/DDBJ databases">
        <title>Paenibacillus tianjinensis sp. nov.</title>
        <authorList>
            <person name="Liu H."/>
        </authorList>
    </citation>
    <scope>NUCLEOTIDE SEQUENCE [LARGE SCALE GENOMIC DNA]</scope>
    <source>
        <strain evidence="11 12">TB2019</strain>
    </source>
</reference>
<evidence type="ECO:0000256" key="2">
    <source>
        <dbReference type="ARBA" id="ARBA00022475"/>
    </source>
</evidence>
<dbReference type="EMBL" id="CP070969">
    <property type="protein sequence ID" value="QSF45636.1"/>
    <property type="molecule type" value="Genomic_DNA"/>
</dbReference>
<dbReference type="Gene3D" id="1.10.8.500">
    <property type="entry name" value="HAMP domain in histidine kinase"/>
    <property type="match status" value="1"/>
</dbReference>
<keyword evidence="12" id="KW-1185">Reference proteome</keyword>
<evidence type="ECO:0000256" key="7">
    <source>
        <dbReference type="ARBA" id="ARBA00022989"/>
    </source>
</evidence>
<dbReference type="InterPro" id="IPR036890">
    <property type="entry name" value="HATPase_C_sf"/>
</dbReference>
<evidence type="ECO:0000256" key="1">
    <source>
        <dbReference type="ARBA" id="ARBA00004651"/>
    </source>
</evidence>
<evidence type="ECO:0000256" key="9">
    <source>
        <dbReference type="SAM" id="Phobius"/>
    </source>
</evidence>
<protein>
    <submittedName>
        <fullName evidence="11">Sensor histidine kinase</fullName>
    </submittedName>
</protein>
<feature type="transmembrane region" description="Helical" evidence="9">
    <location>
        <begin position="15"/>
        <end position="37"/>
    </location>
</feature>
<evidence type="ECO:0000313" key="12">
    <source>
        <dbReference type="Proteomes" id="UP000663452"/>
    </source>
</evidence>
<evidence type="ECO:0000256" key="3">
    <source>
        <dbReference type="ARBA" id="ARBA00022553"/>
    </source>
</evidence>
<keyword evidence="6 11" id="KW-0418">Kinase</keyword>
<keyword evidence="4" id="KW-0808">Transferase</keyword>
<name>A0ABX7LCH5_9BACL</name>
<dbReference type="SMART" id="SM00387">
    <property type="entry name" value="HATPase_c"/>
    <property type="match status" value="1"/>
</dbReference>
<dbReference type="Pfam" id="PF06580">
    <property type="entry name" value="His_kinase"/>
    <property type="match status" value="1"/>
</dbReference>
<dbReference type="Pfam" id="PF02518">
    <property type="entry name" value="HATPase_c"/>
    <property type="match status" value="1"/>
</dbReference>
<keyword evidence="8 9" id="KW-0472">Membrane</keyword>